<dbReference type="RefSeq" id="WP_290000101.1">
    <property type="nucleotide sequence ID" value="NZ_JAUEPH010000004.1"/>
</dbReference>
<comment type="similarity">
    <text evidence="1">Belongs to the carbohydrate kinase PfkB family.</text>
</comment>
<organism evidence="5 6">
    <name type="scientific">Algoriphagus sediminis</name>
    <dbReference type="NCBI Taxonomy" id="3057113"/>
    <lineage>
        <taxon>Bacteria</taxon>
        <taxon>Pseudomonadati</taxon>
        <taxon>Bacteroidota</taxon>
        <taxon>Cytophagia</taxon>
        <taxon>Cytophagales</taxon>
        <taxon>Cyclobacteriaceae</taxon>
        <taxon>Algoriphagus</taxon>
    </lineage>
</organism>
<evidence type="ECO:0000256" key="3">
    <source>
        <dbReference type="ARBA" id="ARBA00022777"/>
    </source>
</evidence>
<evidence type="ECO:0000313" key="6">
    <source>
        <dbReference type="Proteomes" id="UP001171916"/>
    </source>
</evidence>
<keyword evidence="6" id="KW-1185">Reference proteome</keyword>
<keyword evidence="2" id="KW-0808">Transferase</keyword>
<dbReference type="Gene3D" id="3.40.1190.20">
    <property type="match status" value="1"/>
</dbReference>
<reference evidence="5" key="1">
    <citation type="submission" date="2023-06" db="EMBL/GenBank/DDBJ databases">
        <title>Robiginitalea aurantiacus sp. nov. and Algoriphagus sediminis sp. nov., isolated from coastal sediment.</title>
        <authorList>
            <person name="Zhou Z.Y."/>
            <person name="An J."/>
            <person name="Jia Y.W."/>
            <person name="Du Z.J."/>
        </authorList>
    </citation>
    <scope>NUCLEOTIDE SEQUENCE</scope>
    <source>
        <strain evidence="5">C2-7</strain>
    </source>
</reference>
<feature type="domain" description="Carbohydrate kinase PfkB" evidence="4">
    <location>
        <begin position="1"/>
        <end position="297"/>
    </location>
</feature>
<dbReference type="SUPFAM" id="SSF53613">
    <property type="entry name" value="Ribokinase-like"/>
    <property type="match status" value="1"/>
</dbReference>
<dbReference type="PANTHER" id="PTHR43320:SF2">
    <property type="entry name" value="2-DEHYDRO-3-DEOXYGLUCONOKINASE_2-DEHYDRO-3-DEOXYGALACTONOKINASE"/>
    <property type="match status" value="1"/>
</dbReference>
<dbReference type="EMBL" id="JAUEPH010000004">
    <property type="protein sequence ID" value="MDN3204505.1"/>
    <property type="molecule type" value="Genomic_DNA"/>
</dbReference>
<dbReference type="Proteomes" id="UP001171916">
    <property type="component" value="Unassembled WGS sequence"/>
</dbReference>
<dbReference type="GO" id="GO:0016301">
    <property type="term" value="F:kinase activity"/>
    <property type="evidence" value="ECO:0007669"/>
    <property type="project" value="UniProtKB-KW"/>
</dbReference>
<proteinExistence type="inferred from homology"/>
<sequence length="327" mass="36572">MKKIVTLGEVMLRLSTPDHERFFQASSFEIEFGGSEANVGATLASLGNHVTFLSSFPNHEIGEACVSKLRKNGLDTSFIQYFPGRIGTYFLEYGAMQRSSKIIYDRKDSVFAKNVCKNVNWDKVFENVDWFHWSGITPALSQKAADFTLKALSECKEREIKVSADPSYRSNLWAYGKSPHEIMPELLSYSDMIIGGARDFETCLGLETGVGFPEVFEKLPKLQWIAATTRQSLNASENEYSASLFTREKSFHSRKYQLNHIVDRVGTGDAFAGGLIHGILNESEEKAIALGVAASVMKHSISGDVLHCSLEELEEIIDQETFGRIKR</sequence>
<gene>
    <name evidence="5" type="ORF">QVH07_10115</name>
</gene>
<evidence type="ECO:0000259" key="4">
    <source>
        <dbReference type="Pfam" id="PF00294"/>
    </source>
</evidence>
<protein>
    <submittedName>
        <fullName evidence="5">Sugar kinase</fullName>
    </submittedName>
</protein>
<dbReference type="CDD" id="cd01166">
    <property type="entry name" value="KdgK"/>
    <property type="match status" value="1"/>
</dbReference>
<evidence type="ECO:0000256" key="1">
    <source>
        <dbReference type="ARBA" id="ARBA00010688"/>
    </source>
</evidence>
<evidence type="ECO:0000256" key="2">
    <source>
        <dbReference type="ARBA" id="ARBA00022679"/>
    </source>
</evidence>
<comment type="caution">
    <text evidence="5">The sequence shown here is derived from an EMBL/GenBank/DDBJ whole genome shotgun (WGS) entry which is preliminary data.</text>
</comment>
<dbReference type="InterPro" id="IPR011611">
    <property type="entry name" value="PfkB_dom"/>
</dbReference>
<dbReference type="InterPro" id="IPR052700">
    <property type="entry name" value="Carb_kinase_PfkB-like"/>
</dbReference>
<keyword evidence="3 5" id="KW-0418">Kinase</keyword>
<name>A0ABT7YDA0_9BACT</name>
<dbReference type="InterPro" id="IPR029056">
    <property type="entry name" value="Ribokinase-like"/>
</dbReference>
<dbReference type="PANTHER" id="PTHR43320">
    <property type="entry name" value="SUGAR KINASE"/>
    <property type="match status" value="1"/>
</dbReference>
<evidence type="ECO:0000313" key="5">
    <source>
        <dbReference type="EMBL" id="MDN3204505.1"/>
    </source>
</evidence>
<accession>A0ABT7YDA0</accession>
<dbReference type="Pfam" id="PF00294">
    <property type="entry name" value="PfkB"/>
    <property type="match status" value="1"/>
</dbReference>